<dbReference type="Proteomes" id="UP000054561">
    <property type="component" value="Unassembled WGS sequence"/>
</dbReference>
<dbReference type="EMBL" id="KQ001656">
    <property type="protein sequence ID" value="KJP88880.1"/>
    <property type="molecule type" value="Genomic_DNA"/>
</dbReference>
<name>A0A0D9QP57_PLAFR</name>
<protein>
    <submittedName>
        <fullName evidence="2">Uncharacterized protein</fullName>
    </submittedName>
</protein>
<dbReference type="RefSeq" id="XP_012334432.1">
    <property type="nucleotide sequence ID" value="XM_012479009.1"/>
</dbReference>
<organism evidence="2 3">
    <name type="scientific">Plasmodium fragile</name>
    <dbReference type="NCBI Taxonomy" id="5857"/>
    <lineage>
        <taxon>Eukaryota</taxon>
        <taxon>Sar</taxon>
        <taxon>Alveolata</taxon>
        <taxon>Apicomplexa</taxon>
        <taxon>Aconoidasida</taxon>
        <taxon>Haemosporida</taxon>
        <taxon>Plasmodiidae</taxon>
        <taxon>Plasmodium</taxon>
        <taxon>Plasmodium (Plasmodium)</taxon>
    </lineage>
</organism>
<sequence>MCDLPARSLLFCKLVERGTKSNLNSLFLSPWDSINDNNDNNDNNNNNNNNSNRSNSRHELSSNIVIEIEKCLHM</sequence>
<dbReference type="AlphaFoldDB" id="A0A0D9QP57"/>
<accession>A0A0D9QP57</accession>
<feature type="region of interest" description="Disordered" evidence="1">
    <location>
        <begin position="25"/>
        <end position="59"/>
    </location>
</feature>
<gene>
    <name evidence="2" type="ORF">AK88_01374</name>
</gene>
<keyword evidence="3" id="KW-1185">Reference proteome</keyword>
<evidence type="ECO:0000256" key="1">
    <source>
        <dbReference type="SAM" id="MobiDB-lite"/>
    </source>
</evidence>
<dbReference type="VEuPathDB" id="PlasmoDB:AK88_01374"/>
<dbReference type="GeneID" id="24266688"/>
<evidence type="ECO:0000313" key="2">
    <source>
        <dbReference type="EMBL" id="KJP88880.1"/>
    </source>
</evidence>
<proteinExistence type="predicted"/>
<feature type="compositionally biased region" description="Low complexity" evidence="1">
    <location>
        <begin position="35"/>
        <end position="54"/>
    </location>
</feature>
<reference evidence="2 3" key="1">
    <citation type="submission" date="2014-03" db="EMBL/GenBank/DDBJ databases">
        <title>The Genome Sequence of Plasmodium fragile nilgiri.</title>
        <authorList>
            <consortium name="The Broad Institute Genomics Platform"/>
            <consortium name="The Broad Institute Genome Sequencing Center for Infectious Disease"/>
            <person name="Neafsey D."/>
            <person name="Duraisingh M."/>
            <person name="Young S.K."/>
            <person name="Zeng Q."/>
            <person name="Gargeya S."/>
            <person name="Abouelleil A."/>
            <person name="Alvarado L."/>
            <person name="Chapman S.B."/>
            <person name="Gainer-Dewar J."/>
            <person name="Goldberg J."/>
            <person name="Griggs A."/>
            <person name="Gujja S."/>
            <person name="Hansen M."/>
            <person name="Howarth C."/>
            <person name="Imamovic A."/>
            <person name="Larimer J."/>
            <person name="Pearson M."/>
            <person name="Poon T.W."/>
            <person name="Priest M."/>
            <person name="Roberts A."/>
            <person name="Saif S."/>
            <person name="Shea T."/>
            <person name="Sykes S."/>
            <person name="Wortman J."/>
            <person name="Nusbaum C."/>
            <person name="Birren B."/>
        </authorList>
    </citation>
    <scope>NUCLEOTIDE SEQUENCE [LARGE SCALE GENOMIC DNA]</scope>
    <source>
        <strain evidence="3">nilgiri</strain>
    </source>
</reference>
<evidence type="ECO:0000313" key="3">
    <source>
        <dbReference type="Proteomes" id="UP000054561"/>
    </source>
</evidence>